<accession>A0A418XZE5</accession>
<protein>
    <submittedName>
        <fullName evidence="1">Alpha/beta fold hydrolase</fullName>
    </submittedName>
</protein>
<dbReference type="InterPro" id="IPR029058">
    <property type="entry name" value="AB_hydrolase_fold"/>
</dbReference>
<keyword evidence="1" id="KW-0378">Hydrolase</keyword>
<dbReference type="SUPFAM" id="SSF53474">
    <property type="entry name" value="alpha/beta-Hydrolases"/>
    <property type="match status" value="1"/>
</dbReference>
<dbReference type="EMBL" id="QYYA01000002">
    <property type="protein sequence ID" value="RJG18399.1"/>
    <property type="molecule type" value="Genomic_DNA"/>
</dbReference>
<keyword evidence="2" id="KW-1185">Reference proteome</keyword>
<dbReference type="Pfam" id="PF01674">
    <property type="entry name" value="Lipase_2"/>
    <property type="match status" value="1"/>
</dbReference>
<evidence type="ECO:0000313" key="2">
    <source>
        <dbReference type="Proteomes" id="UP000283734"/>
    </source>
</evidence>
<name>A0A418XZE5_9GAMM</name>
<reference evidence="1 2" key="1">
    <citation type="submission" date="2018-09" db="EMBL/GenBank/DDBJ databases">
        <title>Alcanivorax profundi sp. nov., isolated from 1000 m-depth seawater of the Mariana Trench.</title>
        <authorList>
            <person name="Liu J."/>
        </authorList>
    </citation>
    <scope>NUCLEOTIDE SEQUENCE [LARGE SCALE GENOMIC DNA]</scope>
    <source>
        <strain evidence="1 2">MTEO17</strain>
    </source>
</reference>
<gene>
    <name evidence="1" type="ORF">D4A39_07970</name>
</gene>
<dbReference type="OrthoDB" id="556502at2"/>
<dbReference type="Gene3D" id="3.40.50.1820">
    <property type="entry name" value="alpha/beta hydrolase"/>
    <property type="match status" value="1"/>
</dbReference>
<sequence>MSVILMLLALLVLGTVLTTLAFYLCWYYDRRSFPEQAALPGEEPLRPLSVVLGIVKEVAALTLLVASYPLRLIHDASPARTRHHGEVPVILVHGYGGNSANFLFMQWRLKWRGWSNVYSVSYTPPHINARKLSQQVVDHVQRILDATGAEKAHLICHSMGGPLTRYAMKNLGLDGKVDRVVTLGSPHYGSRIAALFPPLGAAAQLRYQSPFIRELATGEPCPGSARYFSIYSNMDNFVLPVSTAVLHGAEENINVPYLGHCALLYSTRVMDQVERCLLKPVPSAE</sequence>
<evidence type="ECO:0000313" key="1">
    <source>
        <dbReference type="EMBL" id="RJG18399.1"/>
    </source>
</evidence>
<dbReference type="InterPro" id="IPR002918">
    <property type="entry name" value="Lipase_EstA/Esterase_EstB"/>
</dbReference>
<dbReference type="Proteomes" id="UP000283734">
    <property type="component" value="Unassembled WGS sequence"/>
</dbReference>
<dbReference type="GO" id="GO:0016787">
    <property type="term" value="F:hydrolase activity"/>
    <property type="evidence" value="ECO:0007669"/>
    <property type="project" value="UniProtKB-KW"/>
</dbReference>
<organism evidence="1 2">
    <name type="scientific">Alcanivorax profundi</name>
    <dbReference type="NCBI Taxonomy" id="2338368"/>
    <lineage>
        <taxon>Bacteria</taxon>
        <taxon>Pseudomonadati</taxon>
        <taxon>Pseudomonadota</taxon>
        <taxon>Gammaproteobacteria</taxon>
        <taxon>Oceanospirillales</taxon>
        <taxon>Alcanivoracaceae</taxon>
        <taxon>Alcanivorax</taxon>
    </lineage>
</organism>
<dbReference type="AlphaFoldDB" id="A0A418XZE5"/>
<dbReference type="PANTHER" id="PTHR37946">
    <property type="entry name" value="SLL1969 PROTEIN"/>
    <property type="match status" value="1"/>
</dbReference>
<dbReference type="GO" id="GO:0016042">
    <property type="term" value="P:lipid catabolic process"/>
    <property type="evidence" value="ECO:0007669"/>
    <property type="project" value="InterPro"/>
</dbReference>
<dbReference type="PANTHER" id="PTHR37946:SF1">
    <property type="entry name" value="SLL1969 PROTEIN"/>
    <property type="match status" value="1"/>
</dbReference>
<dbReference type="RefSeq" id="WP_119917837.1">
    <property type="nucleotide sequence ID" value="NZ_QYYA01000002.1"/>
</dbReference>
<proteinExistence type="predicted"/>
<comment type="caution">
    <text evidence="1">The sequence shown here is derived from an EMBL/GenBank/DDBJ whole genome shotgun (WGS) entry which is preliminary data.</text>
</comment>